<comment type="caution">
    <text evidence="1">The sequence shown here is derived from an EMBL/GenBank/DDBJ whole genome shotgun (WGS) entry which is preliminary data.</text>
</comment>
<evidence type="ECO:0000313" key="2">
    <source>
        <dbReference type="Proteomes" id="UP000477951"/>
    </source>
</evidence>
<name>A0A6L6VB82_AGRVI</name>
<gene>
    <name evidence="1" type="ORF">GOZ90_09600</name>
</gene>
<reference evidence="1 2" key="1">
    <citation type="submission" date="2019-12" db="EMBL/GenBank/DDBJ databases">
        <title>Whole-genome sequencing of Allorhizobium vitis.</title>
        <authorList>
            <person name="Gan H.M."/>
            <person name="Szegedi E."/>
            <person name="Burr T."/>
            <person name="Savka M.A."/>
        </authorList>
    </citation>
    <scope>NUCLEOTIDE SEQUENCE [LARGE SCALE GENOMIC DNA]</scope>
    <source>
        <strain evidence="1 2">CG516</strain>
    </source>
</reference>
<dbReference type="AlphaFoldDB" id="A0A6L6VB82"/>
<accession>A0A6L6VB82</accession>
<dbReference type="EMBL" id="WPHR01000005">
    <property type="protein sequence ID" value="MUZ72936.1"/>
    <property type="molecule type" value="Genomic_DNA"/>
</dbReference>
<sequence length="89" mass="9986">MSEVETKLPQVFTPEDVAKKFGWSPRKLRAKAREIGACRILGNRMVLLEADVAQILEASRPAVIMPAVKPDRNTDFQELLRLRALNGGR</sequence>
<proteinExistence type="predicted"/>
<evidence type="ECO:0000313" key="1">
    <source>
        <dbReference type="EMBL" id="MUZ72936.1"/>
    </source>
</evidence>
<dbReference type="RefSeq" id="WP_156614521.1">
    <property type="nucleotide sequence ID" value="NZ_WPHR01000005.1"/>
</dbReference>
<protein>
    <submittedName>
        <fullName evidence="1">Uncharacterized protein</fullName>
    </submittedName>
</protein>
<dbReference type="Proteomes" id="UP000477951">
    <property type="component" value="Unassembled WGS sequence"/>
</dbReference>
<organism evidence="1 2">
    <name type="scientific">Agrobacterium vitis</name>
    <name type="common">Rhizobium vitis</name>
    <dbReference type="NCBI Taxonomy" id="373"/>
    <lineage>
        <taxon>Bacteria</taxon>
        <taxon>Pseudomonadati</taxon>
        <taxon>Pseudomonadota</taxon>
        <taxon>Alphaproteobacteria</taxon>
        <taxon>Hyphomicrobiales</taxon>
        <taxon>Rhizobiaceae</taxon>
        <taxon>Rhizobium/Agrobacterium group</taxon>
        <taxon>Agrobacterium</taxon>
    </lineage>
</organism>